<keyword evidence="6" id="KW-1185">Reference proteome</keyword>
<name>A0ABQ9EQM9_TEGGR</name>
<protein>
    <recommendedName>
        <fullName evidence="2">Endoplasmic reticulum junction formation protein lunapark</fullName>
    </recommendedName>
</protein>
<keyword evidence="2" id="KW-0863">Zinc-finger</keyword>
<organism evidence="5 6">
    <name type="scientific">Tegillarca granosa</name>
    <name type="common">Malaysian cockle</name>
    <name type="synonym">Anadara granosa</name>
    <dbReference type="NCBI Taxonomy" id="220873"/>
    <lineage>
        <taxon>Eukaryota</taxon>
        <taxon>Metazoa</taxon>
        <taxon>Spiralia</taxon>
        <taxon>Lophotrochozoa</taxon>
        <taxon>Mollusca</taxon>
        <taxon>Bivalvia</taxon>
        <taxon>Autobranchia</taxon>
        <taxon>Pteriomorphia</taxon>
        <taxon>Arcoida</taxon>
        <taxon>Arcoidea</taxon>
        <taxon>Arcidae</taxon>
        <taxon>Tegillarca</taxon>
    </lineage>
</organism>
<evidence type="ECO:0000256" key="1">
    <source>
        <dbReference type="ARBA" id="ARBA00009940"/>
    </source>
</evidence>
<feature type="compositionally biased region" description="Low complexity" evidence="3">
    <location>
        <begin position="466"/>
        <end position="478"/>
    </location>
</feature>
<feature type="compositionally biased region" description="Basic and acidic residues" evidence="3">
    <location>
        <begin position="500"/>
        <end position="511"/>
    </location>
</feature>
<comment type="function">
    <text evidence="2">Plays a role in determining ER morphology.</text>
</comment>
<evidence type="ECO:0000313" key="5">
    <source>
        <dbReference type="EMBL" id="KAJ8307539.1"/>
    </source>
</evidence>
<evidence type="ECO:0000256" key="3">
    <source>
        <dbReference type="SAM" id="MobiDB-lite"/>
    </source>
</evidence>
<comment type="domain">
    <text evidence="2">The C4-type zinc finger motif is necessary both for its ER three-way tubular junction localization and formation.</text>
</comment>
<accession>A0ABQ9EQM9</accession>
<feature type="domain" description="Lunapark zinc ribbon" evidence="4">
    <location>
        <begin position="364"/>
        <end position="398"/>
    </location>
</feature>
<dbReference type="Proteomes" id="UP001217089">
    <property type="component" value="Unassembled WGS sequence"/>
</dbReference>
<dbReference type="Pfam" id="PF10058">
    <property type="entry name" value="Zn_ribbon_10"/>
    <property type="match status" value="1"/>
</dbReference>
<sequence>MKCYSSTLNDACQCEMKGVLEFLNYTSFLVSFFADSRPIKELNSPTESYNWFKSWEKQEIKDNDPNKRYKSLLTMETREDLDYMYFGFMSIVDLCTNELNIELERSLYHGANSNPNYNEYRTGINSIILGQSTISKKANCGGETAKPFAIGPPSKKSKHTKEYFDDLFFLFFSFVLEGSEVATEEQADATEGPLDASEGPACGEFEVDGEGSGELNDNDLKILFHKFEIPLSLNRKSLHFKCLHKKKSRISDVVRRCHGNRDIQKAKEILEKFDQNRFKQLELRRRPVQQGSVRTPVPPQRGVTPQQMRAGTPAVRPGTTPHIPRSGSMQPRMLATPQPNGLYGRTPGPPLPRPVLPRERTKTDRLLEYLVGDGPQNRYALICKACHSHNGMALKEECCYCYHMNQAKKMRPYAPKLEIPEKEIPATSSTENKDKIQESKSQDENESSEDENEDEDNDMDDRAENGESSESINSNNDIEPMDTDDTQEVDNTDISTINSKRPDNPPAKGKDILPNLESSLKNSQRADQTQPTDTTQN</sequence>
<reference evidence="5 6" key="1">
    <citation type="submission" date="2022-12" db="EMBL/GenBank/DDBJ databases">
        <title>Chromosome-level genome of Tegillarca granosa.</title>
        <authorList>
            <person name="Kim J."/>
        </authorList>
    </citation>
    <scope>NUCLEOTIDE SEQUENCE [LARGE SCALE GENOMIC DNA]</scope>
    <source>
        <strain evidence="5">Teg-2019</strain>
        <tissue evidence="5">Adductor muscle</tissue>
    </source>
</reference>
<feature type="region of interest" description="Disordered" evidence="3">
    <location>
        <begin position="286"/>
        <end position="332"/>
    </location>
</feature>
<proteinExistence type="inferred from homology"/>
<feature type="compositionally biased region" description="Acidic residues" evidence="3">
    <location>
        <begin position="444"/>
        <end position="459"/>
    </location>
</feature>
<dbReference type="InterPro" id="IPR040115">
    <property type="entry name" value="Lnp"/>
</dbReference>
<dbReference type="EMBL" id="JARBDR010000793">
    <property type="protein sequence ID" value="KAJ8307539.1"/>
    <property type="molecule type" value="Genomic_DNA"/>
</dbReference>
<feature type="region of interest" description="Disordered" evidence="3">
    <location>
        <begin position="416"/>
        <end position="537"/>
    </location>
</feature>
<keyword evidence="2" id="KW-0862">Zinc</keyword>
<feature type="compositionally biased region" description="Acidic residues" evidence="3">
    <location>
        <begin position="479"/>
        <end position="491"/>
    </location>
</feature>
<feature type="compositionally biased region" description="Polar residues" evidence="3">
    <location>
        <begin position="516"/>
        <end position="537"/>
    </location>
</feature>
<comment type="similarity">
    <text evidence="1 2">Belongs to the lunapark family.</text>
</comment>
<keyword evidence="2" id="KW-0256">Endoplasmic reticulum</keyword>
<comment type="caution">
    <text evidence="5">The sequence shown here is derived from an EMBL/GenBank/DDBJ whole genome shotgun (WGS) entry which is preliminary data.</text>
</comment>
<dbReference type="InterPro" id="IPR019273">
    <property type="entry name" value="Lunapark_Znf"/>
</dbReference>
<evidence type="ECO:0000256" key="2">
    <source>
        <dbReference type="RuleBase" id="RU367073"/>
    </source>
</evidence>
<dbReference type="PANTHER" id="PTHR22166">
    <property type="entry name" value="ENDOPLASMIC RETICULUM JUNCTION FORMATION PROTEIN LUNAPARK"/>
    <property type="match status" value="1"/>
</dbReference>
<gene>
    <name evidence="5" type="ORF">KUTeg_015623</name>
</gene>
<evidence type="ECO:0000259" key="4">
    <source>
        <dbReference type="Pfam" id="PF10058"/>
    </source>
</evidence>
<comment type="subcellular location">
    <subcellularLocation>
        <location evidence="2">Endoplasmic reticulum membrane</location>
        <topology evidence="2">Multi-pass membrane protein</topology>
    </subcellularLocation>
</comment>
<dbReference type="PANTHER" id="PTHR22166:SF12">
    <property type="entry name" value="ENDOPLASMIC RETICULUM JUNCTION FORMATION PROTEIN LUNAPARK"/>
    <property type="match status" value="1"/>
</dbReference>
<keyword evidence="2" id="KW-0479">Metal-binding</keyword>
<evidence type="ECO:0000313" key="6">
    <source>
        <dbReference type="Proteomes" id="UP001217089"/>
    </source>
</evidence>
<feature type="compositionally biased region" description="Basic and acidic residues" evidence="3">
    <location>
        <begin position="431"/>
        <end position="443"/>
    </location>
</feature>